<feature type="domain" description="BACK" evidence="1">
    <location>
        <begin position="132"/>
        <end position="201"/>
    </location>
</feature>
<dbReference type="GO" id="GO:0005829">
    <property type="term" value="C:cytosol"/>
    <property type="evidence" value="ECO:0007669"/>
    <property type="project" value="TreeGrafter"/>
</dbReference>
<reference evidence="2" key="1">
    <citation type="submission" date="2022-01" db="EMBL/GenBank/DDBJ databases">
        <authorList>
            <person name="King R."/>
        </authorList>
    </citation>
    <scope>NUCLEOTIDE SEQUENCE</scope>
</reference>
<sequence length="312" mass="35478">MVLKVEDRFHEESKPILESNGLKGAEDNGLKVGDMYKPITSSKNPHPLTIDKPEVALDLFLTAVNVQDVPLANQCIESLKGCMCKRTALPILKGLAKCKVRSFDPYSTEPSAPPLKESDDGHNDDWVHDLIENLKNDCLLEIDKNADFALKQKEILEMDYCDILSITRRDTLQVSSEMIVYSAVMRWCIEECHRRTLQAQRINLKAVLRELAYAPRYGLMSKKEFLCRTVDGVKGPDRSGILDEQETERILEYIRRKSKNRPAEELPFKGSVPRKPASEKAKKFRSDSSCSSKSTCDKFILNFLTCWTAIFD</sequence>
<evidence type="ECO:0000259" key="1">
    <source>
        <dbReference type="Pfam" id="PF07707"/>
    </source>
</evidence>
<protein>
    <recommendedName>
        <fullName evidence="1">BACK domain-containing protein</fullName>
    </recommendedName>
</protein>
<accession>A0A9P0DRG7</accession>
<organism evidence="2 3">
    <name type="scientific">Phaedon cochleariae</name>
    <name type="common">Mustard beetle</name>
    <dbReference type="NCBI Taxonomy" id="80249"/>
    <lineage>
        <taxon>Eukaryota</taxon>
        <taxon>Metazoa</taxon>
        <taxon>Ecdysozoa</taxon>
        <taxon>Arthropoda</taxon>
        <taxon>Hexapoda</taxon>
        <taxon>Insecta</taxon>
        <taxon>Pterygota</taxon>
        <taxon>Neoptera</taxon>
        <taxon>Endopterygota</taxon>
        <taxon>Coleoptera</taxon>
        <taxon>Polyphaga</taxon>
        <taxon>Cucujiformia</taxon>
        <taxon>Chrysomeloidea</taxon>
        <taxon>Chrysomelidae</taxon>
        <taxon>Chrysomelinae</taxon>
        <taxon>Chrysomelini</taxon>
        <taxon>Phaedon</taxon>
    </lineage>
</organism>
<dbReference type="InterPro" id="IPR011705">
    <property type="entry name" value="BACK"/>
</dbReference>
<reference evidence="2" key="2">
    <citation type="submission" date="2022-10" db="EMBL/GenBank/DDBJ databases">
        <authorList>
            <consortium name="ENA_rothamsted_submissions"/>
            <consortium name="culmorum"/>
            <person name="King R."/>
        </authorList>
    </citation>
    <scope>NUCLEOTIDE SEQUENCE</scope>
</reference>
<evidence type="ECO:0000313" key="3">
    <source>
        <dbReference type="Proteomes" id="UP001153737"/>
    </source>
</evidence>
<evidence type="ECO:0000313" key="2">
    <source>
        <dbReference type="EMBL" id="CAH1155331.1"/>
    </source>
</evidence>
<dbReference type="Gene3D" id="1.25.40.420">
    <property type="match status" value="1"/>
</dbReference>
<dbReference type="OrthoDB" id="6335872at2759"/>
<dbReference type="Proteomes" id="UP001153737">
    <property type="component" value="Chromosome 2"/>
</dbReference>
<dbReference type="PANTHER" id="PTHR45774">
    <property type="entry name" value="BTB/POZ DOMAIN-CONTAINING"/>
    <property type="match status" value="1"/>
</dbReference>
<dbReference type="GO" id="GO:0022008">
    <property type="term" value="P:neurogenesis"/>
    <property type="evidence" value="ECO:0007669"/>
    <property type="project" value="TreeGrafter"/>
</dbReference>
<keyword evidence="3" id="KW-1185">Reference proteome</keyword>
<dbReference type="PANTHER" id="PTHR45774:SF4">
    <property type="entry name" value="AXUNDEAD, ISOFORM F"/>
    <property type="match status" value="1"/>
</dbReference>
<name>A0A9P0DRG7_PHACE</name>
<gene>
    <name evidence="2" type="ORF">PHAECO_LOCUS6648</name>
</gene>
<dbReference type="EMBL" id="OU896708">
    <property type="protein sequence ID" value="CAH1155331.1"/>
    <property type="molecule type" value="Genomic_DNA"/>
</dbReference>
<dbReference type="Pfam" id="PF07707">
    <property type="entry name" value="BACK"/>
    <property type="match status" value="1"/>
</dbReference>
<proteinExistence type="predicted"/>
<dbReference type="AlphaFoldDB" id="A0A9P0DRG7"/>